<keyword evidence="2" id="KW-0378">Hydrolase</keyword>
<dbReference type="PANTHER" id="PTHR10587">
    <property type="entry name" value="GLYCOSYL TRANSFERASE-RELATED"/>
    <property type="match status" value="1"/>
</dbReference>
<organism evidence="6 7">
    <name type="scientific">Halolactibacillus alkaliphilus</name>
    <dbReference type="NCBI Taxonomy" id="442899"/>
    <lineage>
        <taxon>Bacteria</taxon>
        <taxon>Bacillati</taxon>
        <taxon>Bacillota</taxon>
        <taxon>Bacilli</taxon>
        <taxon>Bacillales</taxon>
        <taxon>Bacillaceae</taxon>
        <taxon>Halolactibacillus</taxon>
    </lineage>
</organism>
<comment type="caution">
    <text evidence="6">The sequence shown here is derived from an EMBL/GenBank/DDBJ whole genome shotgun (WGS) entry which is preliminary data.</text>
</comment>
<dbReference type="Gene3D" id="3.20.20.370">
    <property type="entry name" value="Glycoside hydrolase/deacetylase"/>
    <property type="match status" value="1"/>
</dbReference>
<dbReference type="Pfam" id="PF11738">
    <property type="entry name" value="DUF3298"/>
    <property type="match status" value="1"/>
</dbReference>
<evidence type="ECO:0000256" key="3">
    <source>
        <dbReference type="SAM" id="MobiDB-lite"/>
    </source>
</evidence>
<dbReference type="PROSITE" id="PS51677">
    <property type="entry name" value="NODB"/>
    <property type="match status" value="1"/>
</dbReference>
<sequence length="475" mass="53824">MQFIHKVYMVLALLVLILIGLVFTPVVMNQEKSRQLKATEEVTQSAYPGIDIVTEVVEEQDYYKAIHYPVFKQERLNIEINNYVAEETAVFLDEVNDQRDVLKERDWQAVFHLTFDIHALNDGVYALVFSSDSLVAGANGRQMAKVFMLDVEEGDYILGEALVKDSQDTRKAIYEGVLAELEASPAYKDLYFHDMLEEWIETTNFSNLYLKEDALVFTFDKYEITAGAAGSPDIELPLESFLHVLNPSWVSRLQLETEAMETENAEPDDTVINQDDDASEKAGDAVTAERHVVALTFDDGPHPENTSKALQLLEKYQMKATFFMLGSRIDFYPDLVKEVFNQGHEIGNHTWNHKQLTKITDKAIQEEIHSVDQKLQDVIGQPATVFRPPYGATNAHVESFLNVPSVLWTIDTLDWKTKSPESILAEVKTGLKPGAIVLMHDIHETTVEALELILPYLKEQGYTSVQVSEVLEMNK</sequence>
<reference evidence="6 7" key="1">
    <citation type="submission" date="2019-07" db="EMBL/GenBank/DDBJ databases">
        <title>Whole genome shotgun sequence of Halolactibacillus alkaliphilus NBRC 103919.</title>
        <authorList>
            <person name="Hosoyama A."/>
            <person name="Uohara A."/>
            <person name="Ohji S."/>
            <person name="Ichikawa N."/>
        </authorList>
    </citation>
    <scope>NUCLEOTIDE SEQUENCE [LARGE SCALE GENOMIC DNA]</scope>
    <source>
        <strain evidence="6 7">NBRC 103919</strain>
    </source>
</reference>
<dbReference type="GO" id="GO:0005975">
    <property type="term" value="P:carbohydrate metabolic process"/>
    <property type="evidence" value="ECO:0007669"/>
    <property type="project" value="InterPro"/>
</dbReference>
<dbReference type="InterPro" id="IPR050248">
    <property type="entry name" value="Polysacc_deacetylase_ArnD"/>
</dbReference>
<dbReference type="Gene3D" id="3.90.640.20">
    <property type="entry name" value="Heat-shock cognate protein, ATPase"/>
    <property type="match status" value="1"/>
</dbReference>
<dbReference type="CDD" id="cd10954">
    <property type="entry name" value="CE4_CtAXE_like"/>
    <property type="match status" value="1"/>
</dbReference>
<evidence type="ECO:0000313" key="7">
    <source>
        <dbReference type="Proteomes" id="UP000321400"/>
    </source>
</evidence>
<dbReference type="Pfam" id="PF01522">
    <property type="entry name" value="Polysacc_deac_1"/>
    <property type="match status" value="1"/>
</dbReference>
<evidence type="ECO:0000256" key="4">
    <source>
        <dbReference type="SAM" id="Phobius"/>
    </source>
</evidence>
<dbReference type="InterPro" id="IPR002509">
    <property type="entry name" value="NODB_dom"/>
</dbReference>
<keyword evidence="4" id="KW-0472">Membrane</keyword>
<dbReference type="EMBL" id="BJYE01000001">
    <property type="protein sequence ID" value="GEN55616.1"/>
    <property type="molecule type" value="Genomic_DNA"/>
</dbReference>
<dbReference type="RefSeq" id="WP_089799232.1">
    <property type="nucleotide sequence ID" value="NZ_BJYE01000001.1"/>
</dbReference>
<dbReference type="STRING" id="442899.SAMN05720591_101174"/>
<dbReference type="AlphaFoldDB" id="A0A511WWW5"/>
<feature type="region of interest" description="Disordered" evidence="3">
    <location>
        <begin position="261"/>
        <end position="282"/>
    </location>
</feature>
<protein>
    <submittedName>
        <fullName evidence="6">Peptidoglycan-N-acetylmuramic acid deacetylase PdaC</fullName>
    </submittedName>
</protein>
<dbReference type="InterPro" id="IPR011330">
    <property type="entry name" value="Glyco_hydro/deAcase_b/a-brl"/>
</dbReference>
<dbReference type="GO" id="GO:0016020">
    <property type="term" value="C:membrane"/>
    <property type="evidence" value="ECO:0007669"/>
    <property type="project" value="TreeGrafter"/>
</dbReference>
<keyword evidence="4" id="KW-0812">Transmembrane</keyword>
<dbReference type="GO" id="GO:0016810">
    <property type="term" value="F:hydrolase activity, acting on carbon-nitrogen (but not peptide) bonds"/>
    <property type="evidence" value="ECO:0007669"/>
    <property type="project" value="InterPro"/>
</dbReference>
<accession>A0A511WWW5</accession>
<keyword evidence="7" id="KW-1185">Reference proteome</keyword>
<dbReference type="OrthoDB" id="9812065at2"/>
<dbReference type="SUPFAM" id="SSF88713">
    <property type="entry name" value="Glycoside hydrolase/deacetylase"/>
    <property type="match status" value="1"/>
</dbReference>
<evidence type="ECO:0000256" key="1">
    <source>
        <dbReference type="ARBA" id="ARBA00022723"/>
    </source>
</evidence>
<evidence type="ECO:0000259" key="5">
    <source>
        <dbReference type="PROSITE" id="PS51677"/>
    </source>
</evidence>
<dbReference type="InterPro" id="IPR021729">
    <property type="entry name" value="DUF3298"/>
</dbReference>
<feature type="transmembrane region" description="Helical" evidence="4">
    <location>
        <begin position="7"/>
        <end position="28"/>
    </location>
</feature>
<dbReference type="InterPro" id="IPR037126">
    <property type="entry name" value="PdaC/RsiV-like_sf"/>
</dbReference>
<proteinExistence type="predicted"/>
<keyword evidence="1" id="KW-0479">Metal-binding</keyword>
<gene>
    <name evidence="6" type="primary">pdaC</name>
    <name evidence="6" type="ORF">HAL01_00800</name>
</gene>
<dbReference type="Proteomes" id="UP000321400">
    <property type="component" value="Unassembled WGS sequence"/>
</dbReference>
<evidence type="ECO:0000313" key="6">
    <source>
        <dbReference type="EMBL" id="GEN55616.1"/>
    </source>
</evidence>
<feature type="domain" description="NodB homology" evidence="5">
    <location>
        <begin position="291"/>
        <end position="465"/>
    </location>
</feature>
<evidence type="ECO:0000256" key="2">
    <source>
        <dbReference type="ARBA" id="ARBA00022801"/>
    </source>
</evidence>
<dbReference type="PANTHER" id="PTHR10587:SF133">
    <property type="entry name" value="CHITIN DEACETYLASE 1-RELATED"/>
    <property type="match status" value="1"/>
</dbReference>
<keyword evidence="4" id="KW-1133">Transmembrane helix</keyword>
<feature type="compositionally biased region" description="Acidic residues" evidence="3">
    <location>
        <begin position="261"/>
        <end position="278"/>
    </location>
</feature>
<name>A0A511WWW5_9BACI</name>
<dbReference type="GO" id="GO:0046872">
    <property type="term" value="F:metal ion binding"/>
    <property type="evidence" value="ECO:0007669"/>
    <property type="project" value="UniProtKB-KW"/>
</dbReference>